<dbReference type="Proteomes" id="UP000594261">
    <property type="component" value="Chromosome 2"/>
</dbReference>
<dbReference type="EnsemblPlants" id="QL02p060718:mrna">
    <property type="protein sequence ID" value="QL02p060718:mrna"/>
    <property type="gene ID" value="QL02p060718"/>
</dbReference>
<dbReference type="SUPFAM" id="SSF56219">
    <property type="entry name" value="DNase I-like"/>
    <property type="match status" value="1"/>
</dbReference>
<dbReference type="InParanoid" id="A0A7N2KXG9"/>
<accession>A0A7N2KXG9</accession>
<proteinExistence type="predicted"/>
<reference evidence="2" key="2">
    <citation type="submission" date="2021-01" db="UniProtKB">
        <authorList>
            <consortium name="EnsemblPlants"/>
        </authorList>
    </citation>
    <scope>IDENTIFICATION</scope>
</reference>
<dbReference type="OMA" id="GPRENEF"/>
<dbReference type="Pfam" id="PF14392">
    <property type="entry name" value="zf-CCHC_4"/>
    <property type="match status" value="1"/>
</dbReference>
<dbReference type="AlphaFoldDB" id="A0A7N2KXG9"/>
<organism evidence="2 3">
    <name type="scientific">Quercus lobata</name>
    <name type="common">Valley oak</name>
    <dbReference type="NCBI Taxonomy" id="97700"/>
    <lineage>
        <taxon>Eukaryota</taxon>
        <taxon>Viridiplantae</taxon>
        <taxon>Streptophyta</taxon>
        <taxon>Embryophyta</taxon>
        <taxon>Tracheophyta</taxon>
        <taxon>Spermatophyta</taxon>
        <taxon>Magnoliopsida</taxon>
        <taxon>eudicotyledons</taxon>
        <taxon>Gunneridae</taxon>
        <taxon>Pentapetalae</taxon>
        <taxon>rosids</taxon>
        <taxon>fabids</taxon>
        <taxon>Fagales</taxon>
        <taxon>Fagaceae</taxon>
        <taxon>Quercus</taxon>
    </lineage>
</organism>
<protein>
    <recommendedName>
        <fullName evidence="1">Zinc knuckle CX2CX4HX4C domain-containing protein</fullName>
    </recommendedName>
</protein>
<dbReference type="Gramene" id="QL02p060718:mrna">
    <property type="protein sequence ID" value="QL02p060718:mrna"/>
    <property type="gene ID" value="QL02p060718"/>
</dbReference>
<evidence type="ECO:0000313" key="2">
    <source>
        <dbReference type="EnsemblPlants" id="QL02p060718:mrna"/>
    </source>
</evidence>
<reference evidence="3" key="1">
    <citation type="journal article" date="2016" name="G3 (Bethesda)">
        <title>First Draft Assembly and Annotation of the Genome of a California Endemic Oak Quercus lobata Nee (Fagaceae).</title>
        <authorList>
            <person name="Sork V.L."/>
            <person name="Fitz-Gibbon S.T."/>
            <person name="Puiu D."/>
            <person name="Crepeau M."/>
            <person name="Gugger P.F."/>
            <person name="Sherman R."/>
            <person name="Stevens K."/>
            <person name="Langley C.H."/>
            <person name="Pellegrini M."/>
            <person name="Salzberg S.L."/>
        </authorList>
    </citation>
    <scope>NUCLEOTIDE SEQUENCE [LARGE SCALE GENOMIC DNA]</scope>
    <source>
        <strain evidence="3">cv. SW786</strain>
    </source>
</reference>
<evidence type="ECO:0000259" key="1">
    <source>
        <dbReference type="Pfam" id="PF14392"/>
    </source>
</evidence>
<sequence length="315" mass="36683">MGDHVVLFVFMESLDADRVLLGEPWSNDKQLVSLRRMEKNISTRDLTFDKTAFWVQIHDLPMGDMNPKVAYEIGKVIKKVQKGMKDWGSHNESSYMRIRVLVDTSKPLCQGRKIHCKDGEIGWIRFKYERLPNLCYWCRRLSHSDKDCDLWVQSNGPLTEENRQFEAWLRAPPPNTKKCSMVRVEGWEEAKGRGGGLAPLWKYDNLVWVYSFSRFHIDAVVNGGTLAAWRFIGFYGEPDTNEREDSWSMLHMLQAKPHLPWCCMGDFNELLHMDEKSGGRIYPHNQMQAFRDVLDFFGFVDLGFTAGIYLAWQKT</sequence>
<dbReference type="InterPro" id="IPR025836">
    <property type="entry name" value="Zn_knuckle_CX2CX4HX4C"/>
</dbReference>
<keyword evidence="3" id="KW-1185">Reference proteome</keyword>
<dbReference type="PANTHER" id="PTHR31286:SF167">
    <property type="entry name" value="OS09G0268800 PROTEIN"/>
    <property type="match status" value="1"/>
</dbReference>
<name>A0A7N2KXG9_QUELO</name>
<dbReference type="InterPro" id="IPR040256">
    <property type="entry name" value="At4g02000-like"/>
</dbReference>
<dbReference type="Gene3D" id="3.60.10.10">
    <property type="entry name" value="Endonuclease/exonuclease/phosphatase"/>
    <property type="match status" value="1"/>
</dbReference>
<dbReference type="InterPro" id="IPR036691">
    <property type="entry name" value="Endo/exonu/phosph_ase_sf"/>
</dbReference>
<evidence type="ECO:0000313" key="3">
    <source>
        <dbReference type="Proteomes" id="UP000594261"/>
    </source>
</evidence>
<feature type="domain" description="Zinc knuckle CX2CX4HX4C" evidence="1">
    <location>
        <begin position="102"/>
        <end position="149"/>
    </location>
</feature>
<dbReference type="PANTHER" id="PTHR31286">
    <property type="entry name" value="GLYCINE-RICH CELL WALL STRUCTURAL PROTEIN 1.8-LIKE"/>
    <property type="match status" value="1"/>
</dbReference>